<dbReference type="GO" id="GO:0017056">
    <property type="term" value="F:structural constituent of nuclear pore"/>
    <property type="evidence" value="ECO:0007669"/>
    <property type="project" value="InterPro"/>
</dbReference>
<dbReference type="GO" id="GO:0031080">
    <property type="term" value="C:nuclear pore outer ring"/>
    <property type="evidence" value="ECO:0007669"/>
    <property type="project" value="TreeGrafter"/>
</dbReference>
<evidence type="ECO:0000313" key="10">
    <source>
        <dbReference type="Proteomes" id="UP000035681"/>
    </source>
</evidence>
<dbReference type="Gene3D" id="1.20.58.1380">
    <property type="match status" value="1"/>
</dbReference>
<comment type="subcellular location">
    <subcellularLocation>
        <location evidence="1">Nucleus envelope</location>
    </subcellularLocation>
</comment>
<evidence type="ECO:0000256" key="2">
    <source>
        <dbReference type="ARBA" id="ARBA00005569"/>
    </source>
</evidence>
<dbReference type="InterPro" id="IPR007187">
    <property type="entry name" value="Nucleoporin_Nup133/Nup155_C"/>
</dbReference>
<keyword evidence="5" id="KW-0653">Protein transport</keyword>
<feature type="compositionally biased region" description="Basic residues" evidence="8">
    <location>
        <begin position="518"/>
        <end position="528"/>
    </location>
</feature>
<proteinExistence type="inferred from homology"/>
<protein>
    <submittedName>
        <fullName evidence="12">Nucleoporin Nup133/Nup155-like N-terminal domain-containing protein</fullName>
    </submittedName>
    <submittedName>
        <fullName evidence="11">Nucleoporin_C domain-containing protein</fullName>
    </submittedName>
</protein>
<feature type="domain" description="Nucleoporin Nup133/Nup155-like C-terminal" evidence="9">
    <location>
        <begin position="763"/>
        <end position="902"/>
    </location>
</feature>
<evidence type="ECO:0000259" key="9">
    <source>
        <dbReference type="Pfam" id="PF03177"/>
    </source>
</evidence>
<evidence type="ECO:0000313" key="12">
    <source>
        <dbReference type="WBParaSite" id="TCONS_00003036.p1"/>
    </source>
</evidence>
<name>A0A0K0E898_STRER</name>
<feature type="region of interest" description="Disordered" evidence="8">
    <location>
        <begin position="503"/>
        <end position="528"/>
    </location>
</feature>
<dbReference type="STRING" id="6248.A0A0K0E898"/>
<keyword evidence="3" id="KW-0813">Transport</keyword>
<dbReference type="Proteomes" id="UP000035681">
    <property type="component" value="Unplaced"/>
</dbReference>
<dbReference type="GO" id="GO:0006606">
    <property type="term" value="P:protein import into nucleus"/>
    <property type="evidence" value="ECO:0007669"/>
    <property type="project" value="TreeGrafter"/>
</dbReference>
<evidence type="ECO:0000256" key="7">
    <source>
        <dbReference type="ARBA" id="ARBA00023242"/>
    </source>
</evidence>
<dbReference type="Pfam" id="PF03177">
    <property type="entry name" value="Nucleoporin_C"/>
    <property type="match status" value="1"/>
</dbReference>
<accession>A0A0K0E898</accession>
<dbReference type="AlphaFoldDB" id="A0A0K0E898"/>
<organism evidence="11">
    <name type="scientific">Strongyloides stercoralis</name>
    <name type="common">Threadworm</name>
    <dbReference type="NCBI Taxonomy" id="6248"/>
    <lineage>
        <taxon>Eukaryota</taxon>
        <taxon>Metazoa</taxon>
        <taxon>Ecdysozoa</taxon>
        <taxon>Nematoda</taxon>
        <taxon>Chromadorea</taxon>
        <taxon>Rhabditida</taxon>
        <taxon>Tylenchina</taxon>
        <taxon>Panagrolaimomorpha</taxon>
        <taxon>Strongyloidoidea</taxon>
        <taxon>Strongyloididae</taxon>
        <taxon>Strongyloides</taxon>
    </lineage>
</organism>
<feature type="compositionally biased region" description="Low complexity" evidence="8">
    <location>
        <begin position="504"/>
        <end position="517"/>
    </location>
</feature>
<reference evidence="11" key="1">
    <citation type="submission" date="2015-08" db="UniProtKB">
        <authorList>
            <consortium name="WormBaseParasite"/>
        </authorList>
    </citation>
    <scope>IDENTIFICATION</scope>
</reference>
<evidence type="ECO:0000256" key="4">
    <source>
        <dbReference type="ARBA" id="ARBA00022816"/>
    </source>
</evidence>
<evidence type="ECO:0000256" key="3">
    <source>
        <dbReference type="ARBA" id="ARBA00022448"/>
    </source>
</evidence>
<keyword evidence="4" id="KW-0509">mRNA transport</keyword>
<evidence type="ECO:0000256" key="1">
    <source>
        <dbReference type="ARBA" id="ARBA00004259"/>
    </source>
</evidence>
<dbReference type="Gene3D" id="2.130.10.10">
    <property type="entry name" value="YVTN repeat-like/Quinoprotein amine dehydrogenase"/>
    <property type="match status" value="1"/>
</dbReference>
<dbReference type="WBParaSite" id="SSTP_0000572900.1">
    <property type="protein sequence ID" value="SSTP_0000572900.1"/>
    <property type="gene ID" value="SSTP_0000572900"/>
</dbReference>
<sequence>MKDLQVYLKPSFSTYPTYIKGLFCSIIDRNELVIGYDTSVNCGWALREKEFYVWEDDFSTNNQNSNKKDEIEPSHAYKLNAPVSGLLFTDKHVAFCKNDAYATPSVVVVTPEGNIRFWPSLEDKPVNLSMPLNGDVAVEVFYKIVDDSPSFVITTSSGDVYQVPLISANGSKIATGKLSTIKINSNGKKRITDRFPRSFFKYDTEKNNYLKSSFFINDTDNVSSEDLSMIQIFTSTIRGYNVGKCSIEWEFDAGCAVAKEFLKHYEGVVTIDEPDTLYTRTQIIDTFVDSSSVYILFTIRPKISINSTVSLYLGKVIRSDDLQDAISDFEWLSPVNLPSSTVQTISNNNSWDKIKVAHLPQTGLFIYSRDVVANFKIETKTFKTVSIVYNCHLDLKEKCFGYKVVGEALVCFAELEGPAFIRLLPIGFEASFVETKKIDEYLAEILKPSRSKDSSYKLLFNGFLNFCQFYQDDPKVDLLEDFKKTETQEKRGLAIVKMMKNLVNSSPPTDNPSNKTSTSKKSRNSKLNKPKDMLQIQAQLEDKLTLCKIFIAFIKNQGLESDICLGKTQYLADVVEMVELLQCAYALFQYSSLEGTPYVYEVVHNVVNQRNERDQALSVNQTFYKYIAEFDELFYHSYDFINTLLKDDNKNGEVVDKILEVVGIICCILDQIKSYRLEEWALVVRTSKIRTWTSHHKFLSNLLNIQKLMSGIIDDVASKRSHLKSFKSYYIGIIEFILEEQNKAKDKVNSILIRDLIENGFIDAGITNAEKYYDFQTLIAYSMGLDESDRIATLEKYKKKFASKNFEISLYDYYRENQMFDELLNEKSPSIDSYLESYDAISWLRHADNREYAKVAQCLYNTAIRRQNDSEREMFLLLGKLSCYCEKCENNENVNLIREFDKQLYGERF</sequence>
<dbReference type="PANTHER" id="PTHR13405">
    <property type="entry name" value="NUCLEAR PORE COMPLEX PROTEIN NUP133"/>
    <property type="match status" value="1"/>
</dbReference>
<dbReference type="PANTHER" id="PTHR13405:SF11">
    <property type="entry name" value="NUCLEAR PORE COMPLEX PROTEIN NUP133"/>
    <property type="match status" value="1"/>
</dbReference>
<evidence type="ECO:0000256" key="6">
    <source>
        <dbReference type="ARBA" id="ARBA00023010"/>
    </source>
</evidence>
<evidence type="ECO:0000313" key="11">
    <source>
        <dbReference type="WBParaSite" id="SSTP_0000572900.1"/>
    </source>
</evidence>
<keyword evidence="10" id="KW-1185">Reference proteome</keyword>
<evidence type="ECO:0000256" key="5">
    <source>
        <dbReference type="ARBA" id="ARBA00022927"/>
    </source>
</evidence>
<keyword evidence="7" id="KW-0539">Nucleus</keyword>
<keyword evidence="6" id="KW-0811">Translocation</keyword>
<evidence type="ECO:0000256" key="8">
    <source>
        <dbReference type="SAM" id="MobiDB-lite"/>
    </source>
</evidence>
<comment type="similarity">
    <text evidence="2">Belongs to the nucleoporin Nup133 family.</text>
</comment>
<dbReference type="SUPFAM" id="SSF117289">
    <property type="entry name" value="Nucleoporin domain"/>
    <property type="match status" value="1"/>
</dbReference>
<dbReference type="WBParaSite" id="TCONS_00003036.p1">
    <property type="protein sequence ID" value="TCONS_00003036.p1"/>
    <property type="gene ID" value="XLOC_002804"/>
</dbReference>
<dbReference type="GO" id="GO:0016973">
    <property type="term" value="P:poly(A)+ mRNA export from nucleus"/>
    <property type="evidence" value="ECO:0007669"/>
    <property type="project" value="TreeGrafter"/>
</dbReference>
<dbReference type="InterPro" id="IPR037624">
    <property type="entry name" value="Nup133-like"/>
</dbReference>
<dbReference type="GO" id="GO:0000972">
    <property type="term" value="P:transcription-dependent tethering of RNA polymerase II gene DNA at nuclear periphery"/>
    <property type="evidence" value="ECO:0007669"/>
    <property type="project" value="TreeGrafter"/>
</dbReference>
<dbReference type="InterPro" id="IPR015943">
    <property type="entry name" value="WD40/YVTN_repeat-like_dom_sf"/>
</dbReference>